<name>A0A4R9K1U4_9LEPT</name>
<keyword evidence="5" id="KW-1185">Reference proteome</keyword>
<dbReference type="GO" id="GO:0032259">
    <property type="term" value="P:methylation"/>
    <property type="evidence" value="ECO:0007669"/>
    <property type="project" value="UniProtKB-KW"/>
</dbReference>
<evidence type="ECO:0000259" key="3">
    <source>
        <dbReference type="Pfam" id="PF00588"/>
    </source>
</evidence>
<dbReference type="Proteomes" id="UP000297693">
    <property type="component" value="Unassembled WGS sequence"/>
</dbReference>
<dbReference type="GO" id="GO:0006396">
    <property type="term" value="P:RNA processing"/>
    <property type="evidence" value="ECO:0007669"/>
    <property type="project" value="InterPro"/>
</dbReference>
<sequence>MPIIESHLDPRVSDYSLLKGKIDNADIFVADNEKTTLRLLESDYQIKSVFCLRKFFDKYERLISSKLTSLNDCYIAEKGVFENTIGFSVHQGFMAIGYQKWAGHTDLNSPKILFNSIADSENIGSMIRTGTALGVNSHIFDSTCASPFLRRSVRVSMGTMFASKLCRITNGKEYLLQEKASGHAILALSLPREGSSLLEKTKSIYDFKKLEKFVLVVGNEATGIEQPLLSLADAILYIPMKNSVNSLNVSHALAVALSHIMI</sequence>
<protein>
    <submittedName>
        <fullName evidence="4">RNA methyltransferase</fullName>
    </submittedName>
</protein>
<dbReference type="InterPro" id="IPR004441">
    <property type="entry name" value="rRNA_MeTrfase_TrmH"/>
</dbReference>
<feature type="domain" description="tRNA/rRNA methyltransferase SpoU type" evidence="3">
    <location>
        <begin position="112"/>
        <end position="257"/>
    </location>
</feature>
<keyword evidence="1 4" id="KW-0489">Methyltransferase</keyword>
<dbReference type="EMBL" id="RQGD01000025">
    <property type="protein sequence ID" value="TGL59086.1"/>
    <property type="molecule type" value="Genomic_DNA"/>
</dbReference>
<keyword evidence="2 4" id="KW-0808">Transferase</keyword>
<dbReference type="AlphaFoldDB" id="A0A4R9K1U4"/>
<dbReference type="OrthoDB" id="9794400at2"/>
<dbReference type="PANTHER" id="PTHR46429">
    <property type="entry name" value="23S RRNA (GUANOSINE-2'-O-)-METHYLTRANSFERASE RLMB"/>
    <property type="match status" value="1"/>
</dbReference>
<proteinExistence type="predicted"/>
<dbReference type="RefSeq" id="WP_135623613.1">
    <property type="nucleotide sequence ID" value="NZ_RQGD01000025.1"/>
</dbReference>
<dbReference type="PANTHER" id="PTHR46429:SF1">
    <property type="entry name" value="23S RRNA (GUANOSINE-2'-O-)-METHYLTRANSFERASE RLMB"/>
    <property type="match status" value="1"/>
</dbReference>
<evidence type="ECO:0000313" key="5">
    <source>
        <dbReference type="Proteomes" id="UP000297693"/>
    </source>
</evidence>
<dbReference type="GO" id="GO:0005829">
    <property type="term" value="C:cytosol"/>
    <property type="evidence" value="ECO:0007669"/>
    <property type="project" value="TreeGrafter"/>
</dbReference>
<dbReference type="GO" id="GO:0003723">
    <property type="term" value="F:RNA binding"/>
    <property type="evidence" value="ECO:0007669"/>
    <property type="project" value="InterPro"/>
</dbReference>
<dbReference type="CDD" id="cd18095">
    <property type="entry name" value="SpoU-like_rRNA-MTase"/>
    <property type="match status" value="1"/>
</dbReference>
<dbReference type="InterPro" id="IPR029028">
    <property type="entry name" value="Alpha/beta_knot_MTases"/>
</dbReference>
<evidence type="ECO:0000256" key="1">
    <source>
        <dbReference type="ARBA" id="ARBA00022603"/>
    </source>
</evidence>
<accession>A0A4R9K1U4</accession>
<evidence type="ECO:0000313" key="4">
    <source>
        <dbReference type="EMBL" id="TGL59086.1"/>
    </source>
</evidence>
<dbReference type="Gene3D" id="3.40.1280.10">
    <property type="match status" value="1"/>
</dbReference>
<comment type="caution">
    <text evidence="4">The sequence shown here is derived from an EMBL/GenBank/DDBJ whole genome shotgun (WGS) entry which is preliminary data.</text>
</comment>
<organism evidence="4 5">
    <name type="scientific">Leptospira ognonensis</name>
    <dbReference type="NCBI Taxonomy" id="2484945"/>
    <lineage>
        <taxon>Bacteria</taxon>
        <taxon>Pseudomonadati</taxon>
        <taxon>Spirochaetota</taxon>
        <taxon>Spirochaetia</taxon>
        <taxon>Leptospirales</taxon>
        <taxon>Leptospiraceae</taxon>
        <taxon>Leptospira</taxon>
    </lineage>
</organism>
<dbReference type="GO" id="GO:0008173">
    <property type="term" value="F:RNA methyltransferase activity"/>
    <property type="evidence" value="ECO:0007669"/>
    <property type="project" value="InterPro"/>
</dbReference>
<gene>
    <name evidence="4" type="ORF">EHQ58_09215</name>
</gene>
<dbReference type="Pfam" id="PF00588">
    <property type="entry name" value="SpoU_methylase"/>
    <property type="match status" value="1"/>
</dbReference>
<evidence type="ECO:0000256" key="2">
    <source>
        <dbReference type="ARBA" id="ARBA00022679"/>
    </source>
</evidence>
<dbReference type="InterPro" id="IPR029026">
    <property type="entry name" value="tRNA_m1G_MTases_N"/>
</dbReference>
<reference evidence="4" key="1">
    <citation type="journal article" date="2019" name="PLoS Negl. Trop. Dis.">
        <title>Revisiting the worldwide diversity of Leptospira species in the environment.</title>
        <authorList>
            <person name="Vincent A.T."/>
            <person name="Schiettekatte O."/>
            <person name="Bourhy P."/>
            <person name="Veyrier F.J."/>
            <person name="Picardeau M."/>
        </authorList>
    </citation>
    <scope>NUCLEOTIDE SEQUENCE [LARGE SCALE GENOMIC DNA]</scope>
    <source>
        <strain evidence="4">201702476</strain>
    </source>
</reference>
<dbReference type="InterPro" id="IPR001537">
    <property type="entry name" value="SpoU_MeTrfase"/>
</dbReference>
<dbReference type="SUPFAM" id="SSF75217">
    <property type="entry name" value="alpha/beta knot"/>
    <property type="match status" value="1"/>
</dbReference>